<evidence type="ECO:0000313" key="3">
    <source>
        <dbReference type="Proteomes" id="UP000254293"/>
    </source>
</evidence>
<dbReference type="EMBL" id="UGJJ01000003">
    <property type="protein sequence ID" value="STR03152.1"/>
    <property type="molecule type" value="Genomic_DNA"/>
</dbReference>
<dbReference type="AlphaFoldDB" id="A0A377R591"/>
<keyword evidence="3" id="KW-1185">Reference proteome</keyword>
<gene>
    <name evidence="2" type="ORF">NCTC13336_02048</name>
</gene>
<evidence type="ECO:0000313" key="2">
    <source>
        <dbReference type="EMBL" id="STR03152.1"/>
    </source>
</evidence>
<feature type="chain" id="PRO_5016969837" evidence="1">
    <location>
        <begin position="19"/>
        <end position="279"/>
    </location>
</feature>
<evidence type="ECO:0000256" key="1">
    <source>
        <dbReference type="SAM" id="SignalP"/>
    </source>
</evidence>
<dbReference type="Pfam" id="PF10670">
    <property type="entry name" value="DUF4198"/>
    <property type="match status" value="1"/>
</dbReference>
<keyword evidence="2" id="KW-0812">Transmembrane</keyword>
<protein>
    <submittedName>
        <fullName evidence="2">Nickel uptake substrate-specific transmembrane region</fullName>
    </submittedName>
</protein>
<proteinExistence type="predicted"/>
<dbReference type="InterPro" id="IPR019613">
    <property type="entry name" value="DUF4198"/>
</dbReference>
<name>A0A377R591_9NEIS</name>
<dbReference type="OrthoDB" id="3034796at2"/>
<keyword evidence="1" id="KW-0732">Signal</keyword>
<dbReference type="RefSeq" id="WP_115309282.1">
    <property type="nucleotide sequence ID" value="NZ_CP091516.1"/>
</dbReference>
<reference evidence="2 3" key="1">
    <citation type="submission" date="2018-06" db="EMBL/GenBank/DDBJ databases">
        <authorList>
            <consortium name="Pathogen Informatics"/>
            <person name="Doyle S."/>
        </authorList>
    </citation>
    <scope>NUCLEOTIDE SEQUENCE [LARGE SCALE GENOMIC DNA]</scope>
    <source>
        <strain evidence="2 3">NCTC13336</strain>
    </source>
</reference>
<organism evidence="2 3">
    <name type="scientific">Kingella potus</name>
    <dbReference type="NCBI Taxonomy" id="265175"/>
    <lineage>
        <taxon>Bacteria</taxon>
        <taxon>Pseudomonadati</taxon>
        <taxon>Pseudomonadota</taxon>
        <taxon>Betaproteobacteria</taxon>
        <taxon>Neisseriales</taxon>
        <taxon>Neisseriaceae</taxon>
        <taxon>Kingella</taxon>
    </lineage>
</organism>
<dbReference type="Proteomes" id="UP000254293">
    <property type="component" value="Unassembled WGS sequence"/>
</dbReference>
<accession>A0A377R591</accession>
<sequence length="279" mass="30329">MKKSLLAALLCTAAFAQAHEVWVNAPAELSSADVLNAELAYSHNFPHAEKIPADREHIFVPLTLTTPKGTTTAMKRQGENYQYTAGRLKKGSYIVGAMYKPTFWSKDAAGKWAQKSLSERPEAVYCEQSRMFGKSIVIVDGAVDQAAISRPIGQTLEIVPLDNPNAAKEGALFPVQILYQGEPLAGATVTATADTIVARDIEAAHDHREPQAFSGKTDKQGKVNILPLAEGLWKVKVVHKTPFGDSKVCGESAAYSTLIIPIGSERANTEAHHHHHHHH</sequence>
<keyword evidence="2" id="KW-0472">Membrane</keyword>
<feature type="signal peptide" evidence="1">
    <location>
        <begin position="1"/>
        <end position="18"/>
    </location>
</feature>